<name>A0A1I6LBC9_9SPHN</name>
<dbReference type="EMBL" id="FOZG01000002">
    <property type="protein sequence ID" value="SFS00747.1"/>
    <property type="molecule type" value="Genomic_DNA"/>
</dbReference>
<reference evidence="2 3" key="1">
    <citation type="submission" date="2016-10" db="EMBL/GenBank/DDBJ databases">
        <authorList>
            <person name="de Groot N.N."/>
        </authorList>
    </citation>
    <scope>NUCLEOTIDE SEQUENCE [LARGE SCALE GENOMIC DNA]</scope>
    <source>
        <strain evidence="2 3">S5-249</strain>
    </source>
</reference>
<evidence type="ECO:0000313" key="2">
    <source>
        <dbReference type="EMBL" id="SFS00747.1"/>
    </source>
</evidence>
<dbReference type="STRING" id="1166337.SAMN05192580_2536"/>
<dbReference type="GO" id="GO:0005737">
    <property type="term" value="C:cytoplasm"/>
    <property type="evidence" value="ECO:0007669"/>
    <property type="project" value="TreeGrafter"/>
</dbReference>
<sequence length="300" mass="31821">MILALTGATGFVGGHVLRVALDGGHEVRALTRRPQMPHPGITWVEGTLADAPALARLVEGAHAVIHVAGVVNARNLAGFRAGNVAGTQALLDATIGTSIDRLVFVSSLSAREPSLSDYGTSKAEAETLVETAPLGWVIVRPPAIYGPGDREILELFRMAKRGIVALPPGGGRLSVIHAEDLARLLLALATAPTPRHRILEPDDGVAAGWSHGDFARAIGAAVGRRAVPVALPRPLLRVASLADGLVRRGAAKLTADRVRYMCHPDWVVRTRPDPALWQPQIATADGLKATADWYRDKGWL</sequence>
<dbReference type="GO" id="GO:0004029">
    <property type="term" value="F:aldehyde dehydrogenase (NAD+) activity"/>
    <property type="evidence" value="ECO:0007669"/>
    <property type="project" value="TreeGrafter"/>
</dbReference>
<dbReference type="AlphaFoldDB" id="A0A1I6LBC9"/>
<dbReference type="InterPro" id="IPR036291">
    <property type="entry name" value="NAD(P)-bd_dom_sf"/>
</dbReference>
<dbReference type="Proteomes" id="UP000198824">
    <property type="component" value="Unassembled WGS sequence"/>
</dbReference>
<dbReference type="RefSeq" id="WP_093315058.1">
    <property type="nucleotide sequence ID" value="NZ_FOZG01000002.1"/>
</dbReference>
<keyword evidence="3" id="KW-1185">Reference proteome</keyword>
<protein>
    <submittedName>
        <fullName evidence="2">Nucleoside-diphosphate-sugar epimerase</fullName>
    </submittedName>
</protein>
<dbReference type="Pfam" id="PF01370">
    <property type="entry name" value="Epimerase"/>
    <property type="match status" value="1"/>
</dbReference>
<dbReference type="InterPro" id="IPR001509">
    <property type="entry name" value="Epimerase_deHydtase"/>
</dbReference>
<dbReference type="InterPro" id="IPR051783">
    <property type="entry name" value="NAD(P)-dependent_oxidoreduct"/>
</dbReference>
<dbReference type="OrthoDB" id="9814124at2"/>
<dbReference type="PANTHER" id="PTHR48079">
    <property type="entry name" value="PROTEIN YEEZ"/>
    <property type="match status" value="1"/>
</dbReference>
<gene>
    <name evidence="2" type="ORF">SAMN05192580_2536</name>
</gene>
<accession>A0A1I6LBC9</accession>
<proteinExistence type="predicted"/>
<evidence type="ECO:0000259" key="1">
    <source>
        <dbReference type="Pfam" id="PF01370"/>
    </source>
</evidence>
<organism evidence="2 3">
    <name type="scientific">Sphingomonas jatrophae</name>
    <dbReference type="NCBI Taxonomy" id="1166337"/>
    <lineage>
        <taxon>Bacteria</taxon>
        <taxon>Pseudomonadati</taxon>
        <taxon>Pseudomonadota</taxon>
        <taxon>Alphaproteobacteria</taxon>
        <taxon>Sphingomonadales</taxon>
        <taxon>Sphingomonadaceae</taxon>
        <taxon>Sphingomonas</taxon>
    </lineage>
</organism>
<evidence type="ECO:0000313" key="3">
    <source>
        <dbReference type="Proteomes" id="UP000198824"/>
    </source>
</evidence>
<feature type="domain" description="NAD-dependent epimerase/dehydratase" evidence="1">
    <location>
        <begin position="5"/>
        <end position="192"/>
    </location>
</feature>
<dbReference type="PANTHER" id="PTHR48079:SF6">
    <property type="entry name" value="NAD(P)-BINDING DOMAIN-CONTAINING PROTEIN-RELATED"/>
    <property type="match status" value="1"/>
</dbReference>
<dbReference type="SUPFAM" id="SSF51735">
    <property type="entry name" value="NAD(P)-binding Rossmann-fold domains"/>
    <property type="match status" value="1"/>
</dbReference>
<dbReference type="Gene3D" id="3.40.50.720">
    <property type="entry name" value="NAD(P)-binding Rossmann-like Domain"/>
    <property type="match status" value="1"/>
</dbReference>